<organism evidence="7 8">
    <name type="scientific">Colletotrichum spinosum</name>
    <dbReference type="NCBI Taxonomy" id="1347390"/>
    <lineage>
        <taxon>Eukaryota</taxon>
        <taxon>Fungi</taxon>
        <taxon>Dikarya</taxon>
        <taxon>Ascomycota</taxon>
        <taxon>Pezizomycotina</taxon>
        <taxon>Sordariomycetes</taxon>
        <taxon>Hypocreomycetidae</taxon>
        <taxon>Glomerellales</taxon>
        <taxon>Glomerellaceae</taxon>
        <taxon>Colletotrichum</taxon>
        <taxon>Colletotrichum orbiculare species complex</taxon>
    </lineage>
</organism>
<accession>A0A4R8PTN1</accession>
<dbReference type="PANTHER" id="PTHR28035">
    <property type="entry name" value="MITOCHONDRIAL DISTRIBUTION AND MORPHOLOGY PROTEIN 10"/>
    <property type="match status" value="1"/>
</dbReference>
<dbReference type="EMBL" id="QAPG01000328">
    <property type="protein sequence ID" value="TDZ29101.1"/>
    <property type="molecule type" value="Genomic_DNA"/>
</dbReference>
<keyword evidence="2 6" id="KW-0812">Transmembrane</keyword>
<dbReference type="InterPro" id="IPR027539">
    <property type="entry name" value="Mdm10"/>
</dbReference>
<dbReference type="GO" id="GO:0032865">
    <property type="term" value="C:ERMES complex"/>
    <property type="evidence" value="ECO:0007669"/>
    <property type="project" value="UniProtKB-UniRule"/>
</dbReference>
<keyword evidence="8" id="KW-1185">Reference proteome</keyword>
<evidence type="ECO:0000256" key="5">
    <source>
        <dbReference type="ARBA" id="ARBA00023136"/>
    </source>
</evidence>
<evidence type="ECO:0000256" key="6">
    <source>
        <dbReference type="HAMAP-Rule" id="MF_03102"/>
    </source>
</evidence>
<dbReference type="PANTHER" id="PTHR28035:SF1">
    <property type="entry name" value="MITOCHONDRIAL DISTRIBUTION AND MORPHOLOGY PROTEIN 10"/>
    <property type="match status" value="1"/>
</dbReference>
<comment type="function">
    <text evidence="6">Component of the ERMES/MDM complex, which serves as a molecular tether to connect the endoplasmic reticulum and mitochondria. Components of this complex are involved in the control of mitochondrial shape and protein biogenesis and may function in phospholipid exchange. MDM10 is involved in the late assembly steps of the general translocase of the mitochondrial outer membrane (TOM complex). Functions in the TOM40-specific route of the assembly of outer membrane beta-barrel proteins, including the association of TOM40 with the receptor TOM22 and small TOM proteins. Can associate with the SAM(core) complex as well as the MDM12-MMM1 complex, both involved in late steps of the major beta-barrel assembly pathway, that is responsible for biogenesis of all outer membrane beta-barrel proteins. May act as a switch that shuttles between both complexes and channels precursor proteins into the TOM40-specific pathway. Plays a role in mitochondrial morphology and in the inheritance of mitochondria.</text>
</comment>
<name>A0A4R8PTN1_9PEZI</name>
<dbReference type="GO" id="GO:0001401">
    <property type="term" value="C:SAM complex"/>
    <property type="evidence" value="ECO:0007669"/>
    <property type="project" value="TreeGrafter"/>
</dbReference>
<evidence type="ECO:0000256" key="1">
    <source>
        <dbReference type="ARBA" id="ARBA00022452"/>
    </source>
</evidence>
<comment type="subcellular location">
    <subcellularLocation>
        <location evidence="6">Mitochondrion outer membrane</location>
        <topology evidence="6">Multi-pass membrane protein</topology>
    </subcellularLocation>
    <text evidence="6">The ERMES/MDM complex localizes to a few discrete foci (around 10 per single cell), that represent mitochondria-endoplasmic reticulum junctions. These foci are often found next to mtDNA nucleoids.</text>
</comment>
<dbReference type="GO" id="GO:0070096">
    <property type="term" value="P:mitochondrial outer membrane translocase complex assembly"/>
    <property type="evidence" value="ECO:0007669"/>
    <property type="project" value="UniProtKB-UniRule"/>
</dbReference>
<dbReference type="GO" id="GO:0045040">
    <property type="term" value="P:protein insertion into mitochondrial outer membrane"/>
    <property type="evidence" value="ECO:0007669"/>
    <property type="project" value="UniProtKB-UniRule"/>
</dbReference>
<dbReference type="Proteomes" id="UP000295083">
    <property type="component" value="Unassembled WGS sequence"/>
</dbReference>
<dbReference type="GO" id="GO:0015914">
    <property type="term" value="P:phospholipid transport"/>
    <property type="evidence" value="ECO:0007669"/>
    <property type="project" value="TreeGrafter"/>
</dbReference>
<keyword evidence="5 6" id="KW-0472">Membrane</keyword>
<dbReference type="GO" id="GO:0051654">
    <property type="term" value="P:establishment of mitochondrion localization"/>
    <property type="evidence" value="ECO:0007669"/>
    <property type="project" value="TreeGrafter"/>
</dbReference>
<dbReference type="GO" id="GO:1990456">
    <property type="term" value="P:mitochondrion-endoplasmic reticulum membrane tethering"/>
    <property type="evidence" value="ECO:0007669"/>
    <property type="project" value="UniProtKB-UniRule"/>
</dbReference>
<gene>
    <name evidence="7" type="primary">mdm10</name>
    <name evidence="6" type="synonym">MDM10</name>
    <name evidence="7" type="ORF">C8035_v004583</name>
</gene>
<comment type="subunit">
    <text evidence="6">Component of the ER-mitochondria encounter structure (ERMES) or MDM complex, composed of MMM1, MDM10, MDM12 and MDM34. Associates with the mitochondrial outer membrane sorting assembly machinery SAM(core) complex.</text>
</comment>
<reference evidence="7 8" key="1">
    <citation type="submission" date="2018-11" db="EMBL/GenBank/DDBJ databases">
        <title>Genome sequence and assembly of Colletotrichum spinosum.</title>
        <authorList>
            <person name="Gan P."/>
            <person name="Shirasu K."/>
        </authorList>
    </citation>
    <scope>NUCLEOTIDE SEQUENCE [LARGE SCALE GENOMIC DNA]</scope>
    <source>
        <strain evidence="7 8">CBS 515.97</strain>
    </source>
</reference>
<comment type="similarity">
    <text evidence="6">Belongs to the MDM10 family.</text>
</comment>
<evidence type="ECO:0000256" key="2">
    <source>
        <dbReference type="ARBA" id="ARBA00022692"/>
    </source>
</evidence>
<protein>
    <recommendedName>
        <fullName evidence="6">Mitochondrial distribution and morphology protein 10</fullName>
    </recommendedName>
    <alternativeName>
        <fullName evidence="6">Mitochondrial inheritance component MDM10</fullName>
    </alternativeName>
</protein>
<keyword evidence="1 6" id="KW-1134">Transmembrane beta strand</keyword>
<evidence type="ECO:0000313" key="7">
    <source>
        <dbReference type="EMBL" id="TDZ29101.1"/>
    </source>
</evidence>
<keyword evidence="3 6" id="KW-1000">Mitochondrion outer membrane</keyword>
<sequence length="457" mass="50886">MREFMDYVQRAFYEATGWTSDNSYALLNTTPDGKSTQSPRLWANTSTDHAACFRFSLSSLSTPHFATSYQLGSVGVVDGSITYLYSSIPLNAHLTPQSDSIPLPELLRSYRPLPGLHHRPDNKRYPFQSPSAASLFYSRLYLPQSLLEALVLQRVSPALQLQLRAVSQQNLRNGGTLLGIAEYDTGRWALDGLFSTDGGLLGFRGLYHFGGDAENSGVRRSAKHAEEIKERIYGRFSAGGEIYYGTLNKSGGVSVGGRFATLPEHTGTPLTATVSLNPLIGHITTTYAVRAGQHCSLASRFDFNVYSYDSTFSMGMELWRKNLIRTDLDAELSAEDFVRKERSFQAKMEWRLDQPEVAKPRPVVEKTQQAKSKERSFQAKMEWRLDDATTDDTTTGPSAADDEYTSVIKARVDQTLKVGVLWEGRFKSLLFSLGSAIDLQKLDSPFRTLGVEIQYSS</sequence>
<dbReference type="Pfam" id="PF12519">
    <property type="entry name" value="MDM10"/>
    <property type="match status" value="1"/>
</dbReference>
<evidence type="ECO:0000256" key="4">
    <source>
        <dbReference type="ARBA" id="ARBA00023128"/>
    </source>
</evidence>
<proteinExistence type="inferred from homology"/>
<dbReference type="AlphaFoldDB" id="A0A4R8PTN1"/>
<evidence type="ECO:0000256" key="3">
    <source>
        <dbReference type="ARBA" id="ARBA00022787"/>
    </source>
</evidence>
<keyword evidence="4 6" id="KW-0496">Mitochondrion</keyword>
<evidence type="ECO:0000313" key="8">
    <source>
        <dbReference type="Proteomes" id="UP000295083"/>
    </source>
</evidence>
<comment type="domain">
    <text evidence="6">Lacks alpha-helical transmembrane segments, suggesting that it resides in the membrane via beta-sheet conformations similar to those predicted for other outer membrane proteins and porin.</text>
</comment>
<dbReference type="HAMAP" id="MF_03102">
    <property type="entry name" value="Mdm10"/>
    <property type="match status" value="1"/>
</dbReference>
<comment type="caution">
    <text evidence="7">The sequence shown here is derived from an EMBL/GenBank/DDBJ whole genome shotgun (WGS) entry which is preliminary data.</text>
</comment>